<dbReference type="SUPFAM" id="SSF51905">
    <property type="entry name" value="FAD/NAD(P)-binding domain"/>
    <property type="match status" value="1"/>
</dbReference>
<dbReference type="GO" id="GO:0016491">
    <property type="term" value="F:oxidoreductase activity"/>
    <property type="evidence" value="ECO:0007669"/>
    <property type="project" value="UniProtKB-KW"/>
</dbReference>
<dbReference type="PRINTS" id="PR00469">
    <property type="entry name" value="PNDRDTASEII"/>
</dbReference>
<gene>
    <name evidence="4" type="ORF">CEJ42_23510</name>
</gene>
<feature type="domain" description="FAD/NAD(P)-binding" evidence="3">
    <location>
        <begin position="3"/>
        <end position="134"/>
    </location>
</feature>
<sequence>MQYDVIVVGASFAGASAAMQLVRARRQVLMIDAGQPRNRFSHASHGFLGQDGTPPHEIMAIAVEQLMAYPSFELVVAHAEHAAADAQGVSVTLEDGRRLRARRLILATGVRDELPAIPGLQERWGQTAIHCPYCHGYEVRDRKLGVIATSPLSAHQGIMLPDWGPTTYFTQGQFEPEEAELRQMQKRGVAIERTPVVAVIGTAPEIDAVQLADGRALEIGAVFVGPRVHMASPLAMQLGCAFEQGPIGPYIRTDDMRQTSVPNVFAAGDAAMVFSNGTMASASGVMAGVSAHRSLVME</sequence>
<name>A0A246WK70_9BURK</name>
<evidence type="ECO:0000313" key="4">
    <source>
        <dbReference type="EMBL" id="OWY26572.1"/>
    </source>
</evidence>
<organism evidence="4 5">
    <name type="scientific">Herbaspirillum robiniae</name>
    <dbReference type="NCBI Taxonomy" id="2014887"/>
    <lineage>
        <taxon>Bacteria</taxon>
        <taxon>Pseudomonadati</taxon>
        <taxon>Pseudomonadota</taxon>
        <taxon>Betaproteobacteria</taxon>
        <taxon>Burkholderiales</taxon>
        <taxon>Oxalobacteraceae</taxon>
        <taxon>Herbaspirillum</taxon>
    </lineage>
</organism>
<evidence type="ECO:0000256" key="1">
    <source>
        <dbReference type="ARBA" id="ARBA00022630"/>
    </source>
</evidence>
<protein>
    <submittedName>
        <fullName evidence="4">Thioredoxin reductase</fullName>
    </submittedName>
</protein>
<reference evidence="4 5" key="1">
    <citation type="submission" date="2017-06" db="EMBL/GenBank/DDBJ databases">
        <title>Herbaspirillum phytohormonus sp. nov., isolated from the root nodule of Robinia pseudoacacia in lead-zinc mine.</title>
        <authorList>
            <person name="Fan M."/>
            <person name="Lin Y."/>
        </authorList>
    </citation>
    <scope>NUCLEOTIDE SEQUENCE [LARGE SCALE GENOMIC DNA]</scope>
    <source>
        <strain evidence="4 5">HZ10</strain>
    </source>
</reference>
<evidence type="ECO:0000256" key="2">
    <source>
        <dbReference type="ARBA" id="ARBA00023002"/>
    </source>
</evidence>
<dbReference type="InterPro" id="IPR036188">
    <property type="entry name" value="FAD/NAD-bd_sf"/>
</dbReference>
<dbReference type="PANTHER" id="PTHR48105">
    <property type="entry name" value="THIOREDOXIN REDUCTASE 1-RELATED-RELATED"/>
    <property type="match status" value="1"/>
</dbReference>
<dbReference type="InterPro" id="IPR050097">
    <property type="entry name" value="Ferredoxin-NADP_redctase_2"/>
</dbReference>
<dbReference type="Proteomes" id="UP000197596">
    <property type="component" value="Unassembled WGS sequence"/>
</dbReference>
<dbReference type="AlphaFoldDB" id="A0A246WK70"/>
<keyword evidence="1" id="KW-0285">Flavoprotein</keyword>
<dbReference type="RefSeq" id="WP_088752738.1">
    <property type="nucleotide sequence ID" value="NZ_NJGU01000018.1"/>
</dbReference>
<keyword evidence="2" id="KW-0560">Oxidoreductase</keyword>
<dbReference type="Gene3D" id="3.50.50.60">
    <property type="entry name" value="FAD/NAD(P)-binding domain"/>
    <property type="match status" value="2"/>
</dbReference>
<accession>A0A246WK70</accession>
<dbReference type="PRINTS" id="PR00368">
    <property type="entry name" value="FADPNR"/>
</dbReference>
<proteinExistence type="predicted"/>
<dbReference type="InterPro" id="IPR023753">
    <property type="entry name" value="FAD/NAD-binding_dom"/>
</dbReference>
<evidence type="ECO:0000313" key="5">
    <source>
        <dbReference type="Proteomes" id="UP000197596"/>
    </source>
</evidence>
<evidence type="ECO:0000259" key="3">
    <source>
        <dbReference type="Pfam" id="PF07992"/>
    </source>
</evidence>
<feature type="domain" description="FAD/NAD(P)-binding" evidence="3">
    <location>
        <begin position="179"/>
        <end position="282"/>
    </location>
</feature>
<dbReference type="EMBL" id="NJGU01000018">
    <property type="protein sequence ID" value="OWY26572.1"/>
    <property type="molecule type" value="Genomic_DNA"/>
</dbReference>
<dbReference type="Pfam" id="PF07992">
    <property type="entry name" value="Pyr_redox_2"/>
    <property type="match status" value="2"/>
</dbReference>
<comment type="caution">
    <text evidence="4">The sequence shown here is derived from an EMBL/GenBank/DDBJ whole genome shotgun (WGS) entry which is preliminary data.</text>
</comment>